<name>A0A543KKE8_9MICO</name>
<sequence>MDMHIGASVAHERRKLEAVADAHAAHERAARAERVAREARDRAIHAAVRAGVSYAEISRTTGLSVARVSHIANASNVS</sequence>
<evidence type="ECO:0000313" key="2">
    <source>
        <dbReference type="Proteomes" id="UP000315133"/>
    </source>
</evidence>
<organism evidence="1 2">
    <name type="scientific">Ornithinimicrobium humiphilum</name>
    <dbReference type="NCBI Taxonomy" id="125288"/>
    <lineage>
        <taxon>Bacteria</taxon>
        <taxon>Bacillati</taxon>
        <taxon>Actinomycetota</taxon>
        <taxon>Actinomycetes</taxon>
        <taxon>Micrococcales</taxon>
        <taxon>Ornithinimicrobiaceae</taxon>
        <taxon>Ornithinimicrobium</taxon>
    </lineage>
</organism>
<accession>A0A543KKE8</accession>
<evidence type="ECO:0008006" key="3">
    <source>
        <dbReference type="Google" id="ProtNLM"/>
    </source>
</evidence>
<proteinExistence type="predicted"/>
<dbReference type="Proteomes" id="UP000315133">
    <property type="component" value="Unassembled WGS sequence"/>
</dbReference>
<evidence type="ECO:0000313" key="1">
    <source>
        <dbReference type="EMBL" id="TQM95524.1"/>
    </source>
</evidence>
<gene>
    <name evidence="1" type="ORF">FB476_0368</name>
</gene>
<comment type="caution">
    <text evidence="1">The sequence shown here is derived from an EMBL/GenBank/DDBJ whole genome shotgun (WGS) entry which is preliminary data.</text>
</comment>
<dbReference type="EMBL" id="VFPU01000001">
    <property type="protein sequence ID" value="TQM95524.1"/>
    <property type="molecule type" value="Genomic_DNA"/>
</dbReference>
<protein>
    <recommendedName>
        <fullName evidence="3">Sigma-70-like protein</fullName>
    </recommendedName>
</protein>
<dbReference type="RefSeq" id="WP_141817274.1">
    <property type="nucleotide sequence ID" value="NZ_BAAAIL010000003.1"/>
</dbReference>
<dbReference type="AlphaFoldDB" id="A0A543KKE8"/>
<keyword evidence="2" id="KW-1185">Reference proteome</keyword>
<reference evidence="1 2" key="1">
    <citation type="submission" date="2019-06" db="EMBL/GenBank/DDBJ databases">
        <title>Sequencing the genomes of 1000 actinobacteria strains.</title>
        <authorList>
            <person name="Klenk H.-P."/>
        </authorList>
    </citation>
    <scope>NUCLEOTIDE SEQUENCE [LARGE SCALE GENOMIC DNA]</scope>
    <source>
        <strain evidence="1 2">DSM 12362</strain>
    </source>
</reference>